<comment type="caution">
    <text evidence="2">The sequence shown here is derived from an EMBL/GenBank/DDBJ whole genome shotgun (WGS) entry which is preliminary data.</text>
</comment>
<gene>
    <name evidence="2" type="ORF">IM311_13245</name>
</gene>
<protein>
    <submittedName>
        <fullName evidence="2">Uncharacterized protein</fullName>
    </submittedName>
</protein>
<evidence type="ECO:0000256" key="1">
    <source>
        <dbReference type="SAM" id="Phobius"/>
    </source>
</evidence>
<evidence type="ECO:0000313" key="2">
    <source>
        <dbReference type="EMBL" id="MBE4855027.1"/>
    </source>
</evidence>
<accession>A0ABR9Q844</accession>
<dbReference type="RefSeq" id="WP_193356577.1">
    <property type="nucleotide sequence ID" value="NZ_JADBRO010000012.1"/>
</dbReference>
<feature type="transmembrane region" description="Helical" evidence="1">
    <location>
        <begin position="46"/>
        <end position="66"/>
    </location>
</feature>
<sequence length="135" mass="15302">MKLLIASMLLLFGPIKGFKCYVKKFFPDEYGNANFSDSSQELRKKLYSAAATNFVVFAAVMAGVWYEWRIEPTFINCVKAGSAYIALTVTLGRGGWNIQTHKGNTLTERIDRHIYKLAQYINVAIMLVTLYYPGK</sequence>
<name>A0ABR9Q844_9ENTR</name>
<organism evidence="2 3">
    <name type="scientific">Enterobacter pasteurii</name>
    <dbReference type="NCBI Taxonomy" id="3029761"/>
    <lineage>
        <taxon>Bacteria</taxon>
        <taxon>Pseudomonadati</taxon>
        <taxon>Pseudomonadota</taxon>
        <taxon>Gammaproteobacteria</taxon>
        <taxon>Enterobacterales</taxon>
        <taxon>Enterobacteriaceae</taxon>
        <taxon>Enterobacter</taxon>
        <taxon>Enterobacter cloacae complex</taxon>
    </lineage>
</organism>
<evidence type="ECO:0000313" key="3">
    <source>
        <dbReference type="Proteomes" id="UP001296720"/>
    </source>
</evidence>
<keyword evidence="1" id="KW-1133">Transmembrane helix</keyword>
<proteinExistence type="predicted"/>
<keyword evidence="1" id="KW-0472">Membrane</keyword>
<keyword evidence="1" id="KW-0812">Transmembrane</keyword>
<reference evidence="2 3" key="1">
    <citation type="submission" date="2020-10" db="EMBL/GenBank/DDBJ databases">
        <title>High risk of septic shock deaths with Enterobacter bugandensis among Enterobacter cloacae complex isolates that physiologically colonize newborns in neonatal intensive care unit bis.</title>
        <authorList>
            <person name="Girlich D."/>
            <person name="Ouzani S."/>
            <person name="Emeraud C."/>
            <person name="Bonnin R.A."/>
            <person name="Gauthier L."/>
            <person name="Le Sache N."/>
            <person name="Mokhtari M."/>
            <person name="Langlois I."/>
            <person name="Begasse C."/>
            <person name="Arangia N."/>
            <person name="Fournier S."/>
            <person name="Fortineau N."/>
            <person name="Naas T."/>
            <person name="Dortet L."/>
        </authorList>
    </citation>
    <scope>NUCLEOTIDE SEQUENCE [LARGE SCALE GENOMIC DNA]</scope>
    <source>
        <strain evidence="2 3">P40RS</strain>
    </source>
</reference>
<dbReference type="Proteomes" id="UP001296720">
    <property type="component" value="Unassembled WGS sequence"/>
</dbReference>
<feature type="transmembrane region" description="Helical" evidence="1">
    <location>
        <begin position="117"/>
        <end position="134"/>
    </location>
</feature>
<keyword evidence="3" id="KW-1185">Reference proteome</keyword>
<dbReference type="EMBL" id="JADBRO010000012">
    <property type="protein sequence ID" value="MBE4855027.1"/>
    <property type="molecule type" value="Genomic_DNA"/>
</dbReference>